<feature type="compositionally biased region" description="Acidic residues" evidence="1">
    <location>
        <begin position="253"/>
        <end position="264"/>
    </location>
</feature>
<dbReference type="GO" id="GO:0000444">
    <property type="term" value="C:MIS12/MIND type complex"/>
    <property type="evidence" value="ECO:0007669"/>
    <property type="project" value="InterPro"/>
</dbReference>
<dbReference type="Proteomes" id="UP000019132">
    <property type="component" value="Unassembled WGS sequence"/>
</dbReference>
<feature type="compositionally biased region" description="Basic and acidic residues" evidence="1">
    <location>
        <begin position="87"/>
        <end position="101"/>
    </location>
</feature>
<dbReference type="HOGENOM" id="CLU_815024_0_0_1"/>
<dbReference type="eggNOG" id="ENOG502RY2E">
    <property type="taxonomic scope" value="Eukaryota"/>
</dbReference>
<dbReference type="GO" id="GO:0007059">
    <property type="term" value="P:chromosome segregation"/>
    <property type="evidence" value="ECO:0007669"/>
    <property type="project" value="InterPro"/>
</dbReference>
<feature type="compositionally biased region" description="Basic residues" evidence="1">
    <location>
        <begin position="13"/>
        <end position="25"/>
    </location>
</feature>
<evidence type="ECO:0000313" key="2">
    <source>
        <dbReference type="EnsemblProtists" id="PYU1_T014342"/>
    </source>
</evidence>
<reference evidence="3" key="2">
    <citation type="submission" date="2010-04" db="EMBL/GenBank/DDBJ databases">
        <authorList>
            <person name="Buell R."/>
            <person name="Hamilton J."/>
            <person name="Hostetler J."/>
        </authorList>
    </citation>
    <scope>NUCLEOTIDE SEQUENCE [LARGE SCALE GENOMIC DNA]</scope>
    <source>
        <strain evidence="3">DAOM:BR144</strain>
    </source>
</reference>
<feature type="compositionally biased region" description="Acidic residues" evidence="1">
    <location>
        <begin position="44"/>
        <end position="53"/>
    </location>
</feature>
<evidence type="ECO:0000256" key="1">
    <source>
        <dbReference type="SAM" id="MobiDB-lite"/>
    </source>
</evidence>
<dbReference type="VEuPathDB" id="FungiDB:PYU1_G014312"/>
<feature type="region of interest" description="Disordered" evidence="1">
    <location>
        <begin position="238"/>
        <end position="264"/>
    </location>
</feature>
<feature type="region of interest" description="Disordered" evidence="1">
    <location>
        <begin position="1"/>
        <end position="146"/>
    </location>
</feature>
<reference evidence="3" key="1">
    <citation type="journal article" date="2010" name="Genome Biol.">
        <title>Genome sequence of the necrotrophic plant pathogen Pythium ultimum reveals original pathogenicity mechanisms and effector repertoire.</title>
        <authorList>
            <person name="Levesque C.A."/>
            <person name="Brouwer H."/>
            <person name="Cano L."/>
            <person name="Hamilton J.P."/>
            <person name="Holt C."/>
            <person name="Huitema E."/>
            <person name="Raffaele S."/>
            <person name="Robideau G.P."/>
            <person name="Thines M."/>
            <person name="Win J."/>
            <person name="Zerillo M.M."/>
            <person name="Beakes G.W."/>
            <person name="Boore J.L."/>
            <person name="Busam D."/>
            <person name="Dumas B."/>
            <person name="Ferriera S."/>
            <person name="Fuerstenberg S.I."/>
            <person name="Gachon C.M."/>
            <person name="Gaulin E."/>
            <person name="Govers F."/>
            <person name="Grenville-Briggs L."/>
            <person name="Horner N."/>
            <person name="Hostetler J."/>
            <person name="Jiang R.H."/>
            <person name="Johnson J."/>
            <person name="Krajaejun T."/>
            <person name="Lin H."/>
            <person name="Meijer H.J."/>
            <person name="Moore B."/>
            <person name="Morris P."/>
            <person name="Phuntmart V."/>
            <person name="Puiu D."/>
            <person name="Shetty J."/>
            <person name="Stajich J.E."/>
            <person name="Tripathy S."/>
            <person name="Wawra S."/>
            <person name="van West P."/>
            <person name="Whitty B.R."/>
            <person name="Coutinho P.M."/>
            <person name="Henrissat B."/>
            <person name="Martin F."/>
            <person name="Thomas P.D."/>
            <person name="Tyler B.M."/>
            <person name="De Vries R.P."/>
            <person name="Kamoun S."/>
            <person name="Yandell M."/>
            <person name="Tisserat N."/>
            <person name="Buell C.R."/>
        </authorList>
    </citation>
    <scope>NUCLEOTIDE SEQUENCE</scope>
    <source>
        <strain evidence="3">DAOM:BR144</strain>
    </source>
</reference>
<accession>K3XAU3</accession>
<sequence length="366" mass="41303">MAAPATSSLVIRREKRRPRNLKKSSRSSSSSGNANVVRRGFVFQEEEDEEEDAFASTAAKGALSKSGRSRAKKSVADDAFVFRVKKKPSDVETSKAHKQTMDADSVSSALVAKKEKAQRARERKQRLVAQQKEDEREEQYESELQDKLSPDQMNLYQIVRAQVKREVRKTKKEFANSSARKDIFHMTEMSLQALKHEMVAFMAENPPADVSANLPNPENARLRAQMDTYEKRIKDLEEEEQQWTSVKSRIESEPSEPDDSDVDMEGEARQKVTASYGLPVAKEIEQLQRNALKQIGTTATKLDLVDDSVKSVDRLILQIEMKKLQLFDSFHDAAFKGYANMAQPKENLRALLKFAPPASTSVYGAL</sequence>
<dbReference type="InterPro" id="IPR013218">
    <property type="entry name" value="Dsn1/Mis13"/>
</dbReference>
<dbReference type="AlphaFoldDB" id="K3XAU3"/>
<name>K3XAU3_GLOUD</name>
<dbReference type="GO" id="GO:0051301">
    <property type="term" value="P:cell division"/>
    <property type="evidence" value="ECO:0007669"/>
    <property type="project" value="InterPro"/>
</dbReference>
<keyword evidence="3" id="KW-1185">Reference proteome</keyword>
<dbReference type="InParanoid" id="K3XAU3"/>
<proteinExistence type="predicted"/>
<dbReference type="OMA" id="EHPPGNV"/>
<organism evidence="2 3">
    <name type="scientific">Globisporangium ultimum (strain ATCC 200006 / CBS 805.95 / DAOM BR144)</name>
    <name type="common">Pythium ultimum</name>
    <dbReference type="NCBI Taxonomy" id="431595"/>
    <lineage>
        <taxon>Eukaryota</taxon>
        <taxon>Sar</taxon>
        <taxon>Stramenopiles</taxon>
        <taxon>Oomycota</taxon>
        <taxon>Peronosporomycetes</taxon>
        <taxon>Pythiales</taxon>
        <taxon>Pythiaceae</taxon>
        <taxon>Globisporangium</taxon>
    </lineage>
</organism>
<dbReference type="Pfam" id="PF08202">
    <property type="entry name" value="MIS13"/>
    <property type="match status" value="1"/>
</dbReference>
<protein>
    <submittedName>
        <fullName evidence="2">Uncharacterized protein</fullName>
    </submittedName>
</protein>
<evidence type="ECO:0000313" key="3">
    <source>
        <dbReference type="Proteomes" id="UP000019132"/>
    </source>
</evidence>
<reference evidence="2" key="3">
    <citation type="submission" date="2015-02" db="UniProtKB">
        <authorList>
            <consortium name="EnsemblProtists"/>
        </authorList>
    </citation>
    <scope>IDENTIFICATION</scope>
    <source>
        <strain evidence="2">DAOM BR144</strain>
    </source>
</reference>
<dbReference type="EMBL" id="GL376566">
    <property type="status" value="NOT_ANNOTATED_CDS"/>
    <property type="molecule type" value="Genomic_DNA"/>
</dbReference>
<dbReference type="EnsemblProtists" id="PYU1_T014342">
    <property type="protein sequence ID" value="PYU1_T014342"/>
    <property type="gene ID" value="PYU1_G014312"/>
</dbReference>